<feature type="compositionally biased region" description="Polar residues" evidence="9">
    <location>
        <begin position="1084"/>
        <end position="1095"/>
    </location>
</feature>
<keyword evidence="6" id="KW-0238">DNA-binding</keyword>
<evidence type="ECO:0000256" key="7">
    <source>
        <dbReference type="ARBA" id="ARBA00023242"/>
    </source>
</evidence>
<evidence type="ECO:0000256" key="2">
    <source>
        <dbReference type="ARBA" id="ARBA00022723"/>
    </source>
</evidence>
<feature type="domain" description="C2H2-type" evidence="10">
    <location>
        <begin position="728"/>
        <end position="755"/>
    </location>
</feature>
<evidence type="ECO:0000256" key="5">
    <source>
        <dbReference type="ARBA" id="ARBA00022833"/>
    </source>
</evidence>
<reference evidence="12" key="1">
    <citation type="submission" date="2025-08" db="UniProtKB">
        <authorList>
            <consortium name="RefSeq"/>
        </authorList>
    </citation>
    <scope>IDENTIFICATION</scope>
</reference>
<dbReference type="PANTHER" id="PTHR24381:SF390">
    <property type="entry name" value="ZINC FINGER PROTEIN 37 HOMOLOG"/>
    <property type="match status" value="1"/>
</dbReference>
<feature type="region of interest" description="Disordered" evidence="9">
    <location>
        <begin position="130"/>
        <end position="189"/>
    </location>
</feature>
<sequence>MPHRSREIKIVGAEMKKKSAKGAESFEVITQEDETVCLSDDLSTVHSQLEDRLASTDAHFPADRGEGEKCEIEKAEDTEKVTEKSQSHLDIGVAVTSGVTETLESHNPCVQASSTKALCTSSLELRDSLGKCSTGSSDEAESSEVKRDSTGGTAGADVERSADVAGSPRTSPSGVCTGEGHKRGEEEEVDEILTEQGLDSSDSSLKRYATRGVKLDFSAVNSGKLTLTRGKSKSSQNWKGKTAHGESVVRGARRQTSKTLSRRKKVLLTSSCASALCDAFDPMVKKSSDSASVYSSTSTKLTQMQPKFSTTSNDQVQISSKRSRKSIHTIGNKKVTISEGAQQSLNNLCENSSVDGNVVSKSMPYFPKVVTLDKSLRPGKRGKVLSHQTNILARSELTDSAVWEKDGEKGTLVESAQVCTCGSLVCSTLASAERAKSLQIGTDCEKTGLLPTTKMSDLYDVATTKNSKLCQVPFASPHFPKDRLVQSNESGERQCAMTDVQKDADVEDNQDNRTLPQTTEDSVACPQCRRAFLVQAQLDYHLSSCHMTPDQTPGLTCRLCGLVAQSHFEMVAHRAGHGPQEFSCRFCHKQFRSEAYLNIHISALHTKSQACTCWQCGKRFNHPRYLRSHAKRHTGEKHHVCKICGFRFFEAHALRRHEETHKHKTQRQYAYICSKCHAGYNNKTNFVDHMNKHTGEKPYACPQCDKRFAYRSMLSRHKVYAHSSARPFSCEFCAKSFRFNSSLAEHRVLHTGVSRNVCGSCQKAFGAKSSLRQHQKRCRFRELLISSQTNLGSDSTMSECGASLQSINHVYVENSLTACTLQRELMFGSAKENPCPSQLNEVIVPRDSGELLLQQREASAPQHSQVILPQQNEVILPQQREVILSQQNEVILPQQREVILPQQRVILPQQSGSVTEQTEVLIPQQNEVILPQQNRAILPQLNEVLVESNFEEATVSSKVVLPLQPSGTDRNVVEGLSSNLTPPTLAGATDGLFFTDSASSKLSSTDVVIDFVQQQNAGPASMADNAAVSGQELPQSDIVESDYFICSGCDSVFDSLAVAQAHLLLGKCSSPDTAAPTGGVPHKPQSQSGSTEVSATSESLLFEAGAAEESSTLSAARETEALCPQSVPDNADCQRLQEVTVLDNAEHQSQSSQEVGAGVASLVLPSCVQIRTSDPSVLQEIVYTTTTPTEVDRLENSGLASDEQVKMSRAEILSSRSPSTGSGQVFQVSSDGAEQIQEVYVLPGESQEGIMELVKKFAQQEGVGTMQIVIQDLPHG</sequence>
<evidence type="ECO:0000256" key="1">
    <source>
        <dbReference type="ARBA" id="ARBA00004123"/>
    </source>
</evidence>
<dbReference type="PROSITE" id="PS00028">
    <property type="entry name" value="ZINC_FINGER_C2H2_1"/>
    <property type="match status" value="7"/>
</dbReference>
<dbReference type="Proteomes" id="UP000694888">
    <property type="component" value="Unplaced"/>
</dbReference>
<keyword evidence="7" id="KW-0539">Nucleus</keyword>
<evidence type="ECO:0000313" key="12">
    <source>
        <dbReference type="RefSeq" id="XP_005113545.2"/>
    </source>
</evidence>
<dbReference type="RefSeq" id="XP_005113545.2">
    <property type="nucleotide sequence ID" value="XM_005113488.2"/>
</dbReference>
<evidence type="ECO:0000256" key="6">
    <source>
        <dbReference type="ARBA" id="ARBA00023125"/>
    </source>
</evidence>
<keyword evidence="5" id="KW-0862">Zinc</keyword>
<keyword evidence="3" id="KW-0677">Repeat</keyword>
<evidence type="ECO:0000256" key="8">
    <source>
        <dbReference type="PROSITE-ProRule" id="PRU00042"/>
    </source>
</evidence>
<dbReference type="SUPFAM" id="SSF57667">
    <property type="entry name" value="beta-beta-alpha zinc fingers"/>
    <property type="match status" value="4"/>
</dbReference>
<organism evidence="11 12">
    <name type="scientific">Aplysia californica</name>
    <name type="common">California sea hare</name>
    <dbReference type="NCBI Taxonomy" id="6500"/>
    <lineage>
        <taxon>Eukaryota</taxon>
        <taxon>Metazoa</taxon>
        <taxon>Spiralia</taxon>
        <taxon>Lophotrochozoa</taxon>
        <taxon>Mollusca</taxon>
        <taxon>Gastropoda</taxon>
        <taxon>Heterobranchia</taxon>
        <taxon>Euthyneura</taxon>
        <taxon>Tectipleura</taxon>
        <taxon>Aplysiida</taxon>
        <taxon>Aplysioidea</taxon>
        <taxon>Aplysiidae</taxon>
        <taxon>Aplysia</taxon>
    </lineage>
</organism>
<keyword evidence="2" id="KW-0479">Metal-binding</keyword>
<evidence type="ECO:0000313" key="11">
    <source>
        <dbReference type="Proteomes" id="UP000694888"/>
    </source>
</evidence>
<gene>
    <name evidence="12" type="primary">LOC101851472</name>
</gene>
<evidence type="ECO:0000259" key="10">
    <source>
        <dbReference type="PROSITE" id="PS50157"/>
    </source>
</evidence>
<dbReference type="GeneID" id="101851472"/>
<name>A0ABM0KBF6_APLCA</name>
<dbReference type="Gene3D" id="3.30.160.60">
    <property type="entry name" value="Classic Zinc Finger"/>
    <property type="match status" value="5"/>
</dbReference>
<proteinExistence type="predicted"/>
<dbReference type="Pfam" id="PF00096">
    <property type="entry name" value="zf-C2H2"/>
    <property type="match status" value="1"/>
</dbReference>
<feature type="domain" description="C2H2-type" evidence="10">
    <location>
        <begin position="671"/>
        <end position="698"/>
    </location>
</feature>
<protein>
    <submittedName>
        <fullName evidence="12">Uncharacterized protein LOC101851472</fullName>
    </submittedName>
</protein>
<feature type="region of interest" description="Disordered" evidence="9">
    <location>
        <begin position="228"/>
        <end position="260"/>
    </location>
</feature>
<dbReference type="InterPro" id="IPR036236">
    <property type="entry name" value="Znf_C2H2_sf"/>
</dbReference>
<evidence type="ECO:0000256" key="9">
    <source>
        <dbReference type="SAM" id="MobiDB-lite"/>
    </source>
</evidence>
<dbReference type="PANTHER" id="PTHR24381">
    <property type="entry name" value="ZINC FINGER PROTEIN"/>
    <property type="match status" value="1"/>
</dbReference>
<keyword evidence="4 8" id="KW-0863">Zinc-finger</keyword>
<evidence type="ECO:0000256" key="4">
    <source>
        <dbReference type="ARBA" id="ARBA00022771"/>
    </source>
</evidence>
<feature type="region of interest" description="Disordered" evidence="9">
    <location>
        <begin position="486"/>
        <end position="518"/>
    </location>
</feature>
<feature type="compositionally biased region" description="Basic residues" evidence="9">
    <location>
        <begin position="251"/>
        <end position="260"/>
    </location>
</feature>
<accession>A0ABM0KBF6</accession>
<dbReference type="PROSITE" id="PS50157">
    <property type="entry name" value="ZINC_FINGER_C2H2_2"/>
    <property type="match status" value="6"/>
</dbReference>
<feature type="domain" description="C2H2-type" evidence="10">
    <location>
        <begin position="699"/>
        <end position="727"/>
    </location>
</feature>
<feature type="compositionally biased region" description="Basic and acidic residues" evidence="9">
    <location>
        <begin position="58"/>
        <end position="87"/>
    </location>
</feature>
<feature type="domain" description="C2H2-type" evidence="10">
    <location>
        <begin position="582"/>
        <end position="610"/>
    </location>
</feature>
<evidence type="ECO:0000256" key="3">
    <source>
        <dbReference type="ARBA" id="ARBA00022737"/>
    </source>
</evidence>
<dbReference type="SMART" id="SM00355">
    <property type="entry name" value="ZnF_C2H2"/>
    <property type="match status" value="9"/>
</dbReference>
<dbReference type="InterPro" id="IPR013087">
    <property type="entry name" value="Znf_C2H2_type"/>
</dbReference>
<feature type="domain" description="C2H2-type" evidence="10">
    <location>
        <begin position="639"/>
        <end position="666"/>
    </location>
</feature>
<feature type="region of interest" description="Disordered" evidence="9">
    <location>
        <begin position="58"/>
        <end position="88"/>
    </location>
</feature>
<comment type="subcellular location">
    <subcellularLocation>
        <location evidence="1">Nucleus</location>
    </subcellularLocation>
</comment>
<keyword evidence="11" id="KW-1185">Reference proteome</keyword>
<feature type="region of interest" description="Disordered" evidence="9">
    <location>
        <begin position="1073"/>
        <end position="1095"/>
    </location>
</feature>
<feature type="domain" description="C2H2-type" evidence="10">
    <location>
        <begin position="609"/>
        <end position="638"/>
    </location>
</feature>